<comment type="function">
    <text evidence="9">Catalyzes the ATP-dependent phosphorylation of N-acetyl-L-glutamate.</text>
</comment>
<gene>
    <name evidence="9" type="primary">argB</name>
    <name evidence="11" type="ORF">FHS57_003158</name>
</gene>
<dbReference type="InterPro" id="IPR037528">
    <property type="entry name" value="ArgB"/>
</dbReference>
<comment type="catalytic activity">
    <reaction evidence="8 9">
        <text>N-acetyl-L-glutamate + ATP = N-acetyl-L-glutamyl 5-phosphate + ADP</text>
        <dbReference type="Rhea" id="RHEA:14629"/>
        <dbReference type="ChEBI" id="CHEBI:30616"/>
        <dbReference type="ChEBI" id="CHEBI:44337"/>
        <dbReference type="ChEBI" id="CHEBI:57936"/>
        <dbReference type="ChEBI" id="CHEBI:456216"/>
        <dbReference type="EC" id="2.7.2.8"/>
    </reaction>
</comment>
<evidence type="ECO:0000256" key="2">
    <source>
        <dbReference type="ARBA" id="ARBA00022571"/>
    </source>
</evidence>
<dbReference type="AlphaFoldDB" id="A0A7W5ZKT8"/>
<dbReference type="PANTHER" id="PTHR23342">
    <property type="entry name" value="N-ACETYLGLUTAMATE SYNTHASE"/>
    <property type="match status" value="1"/>
</dbReference>
<keyword evidence="6 9" id="KW-0418">Kinase</keyword>
<dbReference type="EC" id="2.7.2.8" evidence="9"/>
<keyword evidence="3 9" id="KW-0028">Amino-acid biosynthesis</keyword>
<evidence type="ECO:0000313" key="12">
    <source>
        <dbReference type="Proteomes" id="UP000541352"/>
    </source>
</evidence>
<dbReference type="UniPathway" id="UPA00068">
    <property type="reaction ID" value="UER00107"/>
</dbReference>
<comment type="similarity">
    <text evidence="9">Belongs to the acetylglutamate kinase family. ArgB subfamily.</text>
</comment>
<keyword evidence="4 9" id="KW-0808">Transferase</keyword>
<dbReference type="PANTHER" id="PTHR23342:SF0">
    <property type="entry name" value="N-ACETYLGLUTAMATE SYNTHASE, MITOCHONDRIAL"/>
    <property type="match status" value="1"/>
</dbReference>
<keyword evidence="7 9" id="KW-0067">ATP-binding</keyword>
<organism evidence="11 12">
    <name type="scientific">Runella defluvii</name>
    <dbReference type="NCBI Taxonomy" id="370973"/>
    <lineage>
        <taxon>Bacteria</taxon>
        <taxon>Pseudomonadati</taxon>
        <taxon>Bacteroidota</taxon>
        <taxon>Cytophagia</taxon>
        <taxon>Cytophagales</taxon>
        <taxon>Spirosomataceae</taxon>
        <taxon>Runella</taxon>
    </lineage>
</organism>
<keyword evidence="9" id="KW-0963">Cytoplasm</keyword>
<dbReference type="Pfam" id="PF00696">
    <property type="entry name" value="AA_kinase"/>
    <property type="match status" value="1"/>
</dbReference>
<proteinExistence type="inferred from homology"/>
<dbReference type="InterPro" id="IPR001048">
    <property type="entry name" value="Asp/Glu/Uridylate_kinase"/>
</dbReference>
<dbReference type="Proteomes" id="UP000541352">
    <property type="component" value="Unassembled WGS sequence"/>
</dbReference>
<dbReference type="EMBL" id="JACIBY010000006">
    <property type="protein sequence ID" value="MBB3839152.1"/>
    <property type="molecule type" value="Genomic_DNA"/>
</dbReference>
<dbReference type="PIRSF" id="PIRSF000728">
    <property type="entry name" value="NAGK"/>
    <property type="match status" value="1"/>
</dbReference>
<comment type="subcellular location">
    <subcellularLocation>
        <location evidence="9">Cytoplasm</location>
    </subcellularLocation>
</comment>
<evidence type="ECO:0000259" key="10">
    <source>
        <dbReference type="Pfam" id="PF00696"/>
    </source>
</evidence>
<evidence type="ECO:0000256" key="4">
    <source>
        <dbReference type="ARBA" id="ARBA00022679"/>
    </source>
</evidence>
<keyword evidence="2 9" id="KW-0055">Arginine biosynthesis</keyword>
<dbReference type="InterPro" id="IPR004662">
    <property type="entry name" value="AcgluKinase_fam"/>
</dbReference>
<accession>A0A7W5ZKT8</accession>
<evidence type="ECO:0000256" key="7">
    <source>
        <dbReference type="ARBA" id="ARBA00022840"/>
    </source>
</evidence>
<dbReference type="InterPro" id="IPR036393">
    <property type="entry name" value="AceGlu_kinase-like_sf"/>
</dbReference>
<evidence type="ECO:0000256" key="1">
    <source>
        <dbReference type="ARBA" id="ARBA00004828"/>
    </source>
</evidence>
<keyword evidence="5 9" id="KW-0547">Nucleotide-binding</keyword>
<reference evidence="11 12" key="1">
    <citation type="submission" date="2020-08" db="EMBL/GenBank/DDBJ databases">
        <title>Genomic Encyclopedia of Type Strains, Phase IV (KMG-IV): sequencing the most valuable type-strain genomes for metagenomic binning, comparative biology and taxonomic classification.</title>
        <authorList>
            <person name="Goeker M."/>
        </authorList>
    </citation>
    <scope>NUCLEOTIDE SEQUENCE [LARGE SCALE GENOMIC DNA]</scope>
    <source>
        <strain evidence="11 12">DSM 17976</strain>
    </source>
</reference>
<sequence>MEKLLVIKIGGNVIDNPEALDRFLSSFASLPQHKILIHGGGKIATQVAEKLGIETLMVDGRRITDEAMLNVVTMVYGGLVNKTIVGKLQQKDSNAIGLTGADAAVIKARKRPVKEIDYGFVGDVAAVNSDQLSAFLHGGLVPIIAPLTFDPASGSMLNTNADTMASSVAVALAAQFEVNLVYCFEKKGVLSDPTNDDAVIPQIAPSAYQAYKAEGVINKGMIPKLDNAFAALQNGVAKVTICHADQLATAVNDGSAGTQLINE</sequence>
<dbReference type="NCBIfam" id="TIGR00761">
    <property type="entry name" value="argB"/>
    <property type="match status" value="1"/>
</dbReference>
<dbReference type="HAMAP" id="MF_00082">
    <property type="entry name" value="ArgB"/>
    <property type="match status" value="1"/>
</dbReference>
<dbReference type="Gene3D" id="3.40.1160.10">
    <property type="entry name" value="Acetylglutamate kinase-like"/>
    <property type="match status" value="1"/>
</dbReference>
<evidence type="ECO:0000313" key="11">
    <source>
        <dbReference type="EMBL" id="MBB3839152.1"/>
    </source>
</evidence>
<feature type="binding site" evidence="9">
    <location>
        <begin position="40"/>
        <end position="41"/>
    </location>
    <ligand>
        <name>substrate</name>
    </ligand>
</feature>
<dbReference type="SUPFAM" id="SSF53633">
    <property type="entry name" value="Carbamate kinase-like"/>
    <property type="match status" value="1"/>
</dbReference>
<protein>
    <recommendedName>
        <fullName evidence="9">Acetylglutamate kinase</fullName>
        <ecNumber evidence="9">2.7.2.8</ecNumber>
    </recommendedName>
    <alternativeName>
        <fullName evidence="9">N-acetyl-L-glutamate 5-phosphotransferase</fullName>
    </alternativeName>
    <alternativeName>
        <fullName evidence="9">NAG kinase</fullName>
        <shortName evidence="9">NAGK</shortName>
    </alternativeName>
</protein>
<evidence type="ECO:0000256" key="6">
    <source>
        <dbReference type="ARBA" id="ARBA00022777"/>
    </source>
</evidence>
<evidence type="ECO:0000256" key="8">
    <source>
        <dbReference type="ARBA" id="ARBA00048141"/>
    </source>
</evidence>
<evidence type="ECO:0000256" key="9">
    <source>
        <dbReference type="HAMAP-Rule" id="MF_00082"/>
    </source>
</evidence>
<evidence type="ECO:0000256" key="3">
    <source>
        <dbReference type="ARBA" id="ARBA00022605"/>
    </source>
</evidence>
<name>A0A7W5ZKT8_9BACT</name>
<evidence type="ECO:0000256" key="5">
    <source>
        <dbReference type="ARBA" id="ARBA00022741"/>
    </source>
</evidence>
<feature type="binding site" evidence="9">
    <location>
        <position position="62"/>
    </location>
    <ligand>
        <name>substrate</name>
    </ligand>
</feature>
<feature type="domain" description="Aspartate/glutamate/uridylate kinase" evidence="10">
    <location>
        <begin position="3"/>
        <end position="242"/>
    </location>
</feature>
<comment type="caution">
    <text evidence="11">The sequence shown here is derived from an EMBL/GenBank/DDBJ whole genome shotgun (WGS) entry which is preliminary data.</text>
</comment>
<feature type="binding site" evidence="9">
    <location>
        <position position="158"/>
    </location>
    <ligand>
        <name>substrate</name>
    </ligand>
</feature>
<dbReference type="CDD" id="cd04238">
    <property type="entry name" value="AAK_NAGK-like"/>
    <property type="match status" value="1"/>
</dbReference>
<keyword evidence="12" id="KW-1185">Reference proteome</keyword>
<dbReference type="RefSeq" id="WP_183975185.1">
    <property type="nucleotide sequence ID" value="NZ_JACIBY010000006.1"/>
</dbReference>
<dbReference type="GO" id="GO:0042450">
    <property type="term" value="P:L-arginine biosynthetic process via ornithine"/>
    <property type="evidence" value="ECO:0007669"/>
    <property type="project" value="UniProtKB-UniRule"/>
</dbReference>
<feature type="site" description="Transition state stabilizer" evidence="9">
    <location>
        <position position="224"/>
    </location>
</feature>
<comment type="pathway">
    <text evidence="1 9">Amino-acid biosynthesis; L-arginine biosynthesis; N(2)-acetyl-L-ornithine from L-glutamate: step 2/4.</text>
</comment>
<dbReference type="GO" id="GO:0003991">
    <property type="term" value="F:acetylglutamate kinase activity"/>
    <property type="evidence" value="ECO:0007669"/>
    <property type="project" value="UniProtKB-UniRule"/>
</dbReference>
<feature type="site" description="Transition state stabilizer" evidence="9">
    <location>
        <position position="8"/>
    </location>
</feature>
<dbReference type="GO" id="GO:0005524">
    <property type="term" value="F:ATP binding"/>
    <property type="evidence" value="ECO:0007669"/>
    <property type="project" value="UniProtKB-UniRule"/>
</dbReference>
<dbReference type="GO" id="GO:0005737">
    <property type="term" value="C:cytoplasm"/>
    <property type="evidence" value="ECO:0007669"/>
    <property type="project" value="UniProtKB-SubCell"/>
</dbReference>